<name>A0A518CLJ6_9PLAN</name>
<dbReference type="Proteomes" id="UP000317178">
    <property type="component" value="Chromosome"/>
</dbReference>
<feature type="transmembrane region" description="Helical" evidence="1">
    <location>
        <begin position="108"/>
        <end position="130"/>
    </location>
</feature>
<reference evidence="2 3" key="1">
    <citation type="submission" date="2019-02" db="EMBL/GenBank/DDBJ databases">
        <title>Deep-cultivation of Planctomycetes and their phenomic and genomic characterization uncovers novel biology.</title>
        <authorList>
            <person name="Wiegand S."/>
            <person name="Jogler M."/>
            <person name="Boedeker C."/>
            <person name="Pinto D."/>
            <person name="Vollmers J."/>
            <person name="Rivas-Marin E."/>
            <person name="Kohn T."/>
            <person name="Peeters S.H."/>
            <person name="Heuer A."/>
            <person name="Rast P."/>
            <person name="Oberbeckmann S."/>
            <person name="Bunk B."/>
            <person name="Jeske O."/>
            <person name="Meyerdierks A."/>
            <person name="Storesund J.E."/>
            <person name="Kallscheuer N."/>
            <person name="Luecker S."/>
            <person name="Lage O.M."/>
            <person name="Pohl T."/>
            <person name="Merkel B.J."/>
            <person name="Hornburger P."/>
            <person name="Mueller R.-W."/>
            <person name="Bruemmer F."/>
            <person name="Labrenz M."/>
            <person name="Spormann A.M."/>
            <person name="Op den Camp H."/>
            <person name="Overmann J."/>
            <person name="Amann R."/>
            <person name="Jetten M.S.M."/>
            <person name="Mascher T."/>
            <person name="Medema M.H."/>
            <person name="Devos D.P."/>
            <person name="Kaster A.-K."/>
            <person name="Ovreas L."/>
            <person name="Rohde M."/>
            <person name="Galperin M.Y."/>
            <person name="Jogler C."/>
        </authorList>
    </citation>
    <scope>NUCLEOTIDE SEQUENCE [LARGE SCALE GENOMIC DNA]</scope>
    <source>
        <strain evidence="2 3">Pla110</strain>
    </source>
</reference>
<dbReference type="RefSeq" id="WP_144995192.1">
    <property type="nucleotide sequence ID" value="NZ_CP036281.1"/>
</dbReference>
<keyword evidence="3" id="KW-1185">Reference proteome</keyword>
<protein>
    <recommendedName>
        <fullName evidence="4">PhnA-like protein</fullName>
    </recommendedName>
</protein>
<dbReference type="OrthoDB" id="2154696at2"/>
<feature type="transmembrane region" description="Helical" evidence="1">
    <location>
        <begin position="73"/>
        <end position="96"/>
    </location>
</feature>
<organism evidence="2 3">
    <name type="scientific">Polystyrenella longa</name>
    <dbReference type="NCBI Taxonomy" id="2528007"/>
    <lineage>
        <taxon>Bacteria</taxon>
        <taxon>Pseudomonadati</taxon>
        <taxon>Planctomycetota</taxon>
        <taxon>Planctomycetia</taxon>
        <taxon>Planctomycetales</taxon>
        <taxon>Planctomycetaceae</taxon>
        <taxon>Polystyrenella</taxon>
    </lineage>
</organism>
<dbReference type="AlphaFoldDB" id="A0A518CLJ6"/>
<keyword evidence="1" id="KW-0812">Transmembrane</keyword>
<evidence type="ECO:0000313" key="3">
    <source>
        <dbReference type="Proteomes" id="UP000317178"/>
    </source>
</evidence>
<feature type="transmembrane region" description="Helical" evidence="1">
    <location>
        <begin position="277"/>
        <end position="299"/>
    </location>
</feature>
<dbReference type="KEGG" id="plon:Pla110_18050"/>
<gene>
    <name evidence="2" type="ORF">Pla110_18050</name>
</gene>
<dbReference type="EMBL" id="CP036281">
    <property type="protein sequence ID" value="QDU80083.1"/>
    <property type="molecule type" value="Genomic_DNA"/>
</dbReference>
<evidence type="ECO:0008006" key="4">
    <source>
        <dbReference type="Google" id="ProtNLM"/>
    </source>
</evidence>
<proteinExistence type="predicted"/>
<sequence length="320" mass="33339">MVTDRSEVHGSPDNDVRLKQIEAVVPYRLFASWPAIFCGLVVTTAIVWLLALLGSAIGTSVLDGTDAEALGDGFGIGAAIWMAFTGLAAFFIGGLVTGRLCGQDDDQAGILHGVAMWSTATVVMLVLSYWGVSGLVNTGSSIVSNVTGAAANAAGTLPDPSNVDVQDSNRVISGISAAVKREVAQAVSEAGDSSLSEEEARQAIESLDADALNQIGWSYVNDDAEAARDTLAANTNLSDEQVDKLSATIETKVEKRVQEYKDKAAKLAETASSYAQAVLWAAFVSAALGLIAAIFGAMLGCQTAVRLHTISVERSRAVAR</sequence>
<accession>A0A518CLJ6</accession>
<keyword evidence="1" id="KW-0472">Membrane</keyword>
<evidence type="ECO:0000256" key="1">
    <source>
        <dbReference type="SAM" id="Phobius"/>
    </source>
</evidence>
<keyword evidence="1" id="KW-1133">Transmembrane helix</keyword>
<evidence type="ECO:0000313" key="2">
    <source>
        <dbReference type="EMBL" id="QDU80083.1"/>
    </source>
</evidence>
<feature type="transmembrane region" description="Helical" evidence="1">
    <location>
        <begin position="29"/>
        <end position="53"/>
    </location>
</feature>